<dbReference type="SUPFAM" id="SSF52540">
    <property type="entry name" value="P-loop containing nucleoside triphosphate hydrolases"/>
    <property type="match status" value="1"/>
</dbReference>
<organism evidence="5 6">
    <name type="scientific">Roseofilum casamattae BLCC-M143</name>
    <dbReference type="NCBI Taxonomy" id="3022442"/>
    <lineage>
        <taxon>Bacteria</taxon>
        <taxon>Bacillati</taxon>
        <taxon>Cyanobacteriota</taxon>
        <taxon>Cyanophyceae</taxon>
        <taxon>Desertifilales</taxon>
        <taxon>Desertifilaceae</taxon>
        <taxon>Roseofilum</taxon>
        <taxon>Roseofilum casamattae</taxon>
    </lineage>
</organism>
<keyword evidence="1" id="KW-0808">Transferase</keyword>
<dbReference type="RefSeq" id="WP_283757346.1">
    <property type="nucleotide sequence ID" value="NZ_JAQOSQ010000003.1"/>
</dbReference>
<evidence type="ECO:0000256" key="1">
    <source>
        <dbReference type="ARBA" id="ARBA00022679"/>
    </source>
</evidence>
<evidence type="ECO:0000313" key="5">
    <source>
        <dbReference type="EMBL" id="MDJ1182695.1"/>
    </source>
</evidence>
<protein>
    <submittedName>
        <fullName evidence="5">Sulfotransferase</fullName>
    </submittedName>
</protein>
<evidence type="ECO:0000313" key="6">
    <source>
        <dbReference type="Proteomes" id="UP001232992"/>
    </source>
</evidence>
<evidence type="ECO:0000256" key="2">
    <source>
        <dbReference type="ARBA" id="ARBA00023180"/>
    </source>
</evidence>
<accession>A0ABT7BU35</accession>
<dbReference type="PANTHER" id="PTHR10605">
    <property type="entry name" value="HEPARAN SULFATE SULFOTRANSFERASE"/>
    <property type="match status" value="1"/>
</dbReference>
<gene>
    <name evidence="5" type="ORF">PMH09_05755</name>
</gene>
<feature type="domain" description="Sulfotransferase" evidence="4">
    <location>
        <begin position="41"/>
        <end position="164"/>
    </location>
</feature>
<keyword evidence="2" id="KW-0325">Glycoprotein</keyword>
<reference evidence="5 6" key="1">
    <citation type="submission" date="2023-01" db="EMBL/GenBank/DDBJ databases">
        <title>Novel diversity within Roseofilum (Cyanobacteria; Desertifilaceae) from marine benthic mats with descriptions of four novel species.</title>
        <authorList>
            <person name="Wang Y."/>
            <person name="Berthold D.E."/>
            <person name="Hu J."/>
            <person name="Lefler F.W."/>
            <person name="Laughinghouse H.D. IV."/>
        </authorList>
    </citation>
    <scope>NUCLEOTIDE SEQUENCE [LARGE SCALE GENOMIC DNA]</scope>
    <source>
        <strain evidence="5 6">BLCC-M143</strain>
    </source>
</reference>
<dbReference type="PANTHER" id="PTHR10605:SF56">
    <property type="entry name" value="BIFUNCTIONAL HEPARAN SULFATE N-DEACETYLASE_N-SULFOTRANSFERASE"/>
    <property type="match status" value="1"/>
</dbReference>
<dbReference type="InterPro" id="IPR000863">
    <property type="entry name" value="Sulfotransferase_dom"/>
</dbReference>
<dbReference type="InterPro" id="IPR027417">
    <property type="entry name" value="P-loop_NTPase"/>
</dbReference>
<keyword evidence="6" id="KW-1185">Reference proteome</keyword>
<dbReference type="Pfam" id="PF00685">
    <property type="entry name" value="Sulfotransfer_1"/>
    <property type="match status" value="1"/>
</dbReference>
<dbReference type="Proteomes" id="UP001232992">
    <property type="component" value="Unassembled WGS sequence"/>
</dbReference>
<comment type="caution">
    <text evidence="5">The sequence shown here is derived from an EMBL/GenBank/DDBJ whole genome shotgun (WGS) entry which is preliminary data.</text>
</comment>
<evidence type="ECO:0000259" key="4">
    <source>
        <dbReference type="Pfam" id="PF00685"/>
    </source>
</evidence>
<sequence>MMQPDPKIIDYADATLNNLDAGVGIRVPKGHHNQYHIYGVPKFLIIGAQKCGTTAMRRWLSVHPELQTIPLEWNFFDEVGDLAVEWPRYIINPHFKIRQHSVRYTFEKTPGYFHKKNKGIPVPDIVHQLMPSGKFIVMLRNPTERAWSAYRMYKNNQKQPLYGCTLRDSQLRKLAKRVALSPENEATPTHSFLDLIQGLIAIAKKDRSMEIDRLPQSIRRTPLAPDKNMARIP</sequence>
<dbReference type="EMBL" id="JAQOSQ010000003">
    <property type="protein sequence ID" value="MDJ1182695.1"/>
    <property type="molecule type" value="Genomic_DNA"/>
</dbReference>
<feature type="region of interest" description="Disordered" evidence="3">
    <location>
        <begin position="213"/>
        <end position="233"/>
    </location>
</feature>
<name>A0ABT7BU35_9CYAN</name>
<proteinExistence type="predicted"/>
<evidence type="ECO:0000256" key="3">
    <source>
        <dbReference type="SAM" id="MobiDB-lite"/>
    </source>
</evidence>
<dbReference type="InterPro" id="IPR037359">
    <property type="entry name" value="NST/OST"/>
</dbReference>
<dbReference type="Gene3D" id="3.40.50.300">
    <property type="entry name" value="P-loop containing nucleotide triphosphate hydrolases"/>
    <property type="match status" value="1"/>
</dbReference>